<gene>
    <name evidence="2" type="ORF">SEMRO_3122_G344220.1</name>
</gene>
<dbReference type="AlphaFoldDB" id="A0A9N8F1N9"/>
<name>A0A9N8F1N9_9STRA</name>
<evidence type="ECO:0000256" key="1">
    <source>
        <dbReference type="SAM" id="MobiDB-lite"/>
    </source>
</evidence>
<evidence type="ECO:0000313" key="3">
    <source>
        <dbReference type="Proteomes" id="UP001153069"/>
    </source>
</evidence>
<dbReference type="OrthoDB" id="56045at2759"/>
<protein>
    <submittedName>
        <fullName evidence="2">Uncharacterized protein</fullName>
    </submittedName>
</protein>
<dbReference type="Proteomes" id="UP001153069">
    <property type="component" value="Unassembled WGS sequence"/>
</dbReference>
<accession>A0A9N8F1N9</accession>
<sequence length="839" mass="94776">MKEIQSVLLDRSASNSKKRKSAQDLSKLSTYLDQENLKQRKDVQALAPIPGFNKGYQRLATANRRAYRKQAPASSVDRVASLIDNGIEEEESTTPPEKPKARDTPKVLTVAEPLLPVPANGEMYSRHECIQAIENREYTLTKSKAVQEILTKKYIPVKRTALYQMLNRWETHKSNGGTLETFPNDDWNNRGRPAFLVIDEIKDIAQELSTTPGKAIGLDELNDKLIERSKEKIEAQGKVLLSESAATPSKDTLRRYGTQLRLLGGVSCPSSAIKKTRTRAIAEASLRSSAAFIAVAAVSHLTITGNIEEHPHVEKFLKEAPESERLVYEAVSDFFGGVPLYPIKSRYLISTDDTTEWAMEGLNKDRANDVFFTAISSYQTKTSSRSLYNTGPAPAFPNFNRMIRTCRDEIDVDLYNLHAFDKLVDVYTGILKLNERCEARLHGILESVPEPNGIAAAELHHFDKCVIPELEAFCHVRTFSTTKKPNKFKWPRKGKSTDLKPDEKCLVELAFECKANPIIITEPKKQQKESTSSEPRYVLAAILRPESSSLGSGNAKLASALLDNSEWRGLALAIYCLDGEHLPVDKRPIIDQALLDRADYLQKLLKMRLAVHVSSSKVPELLHDHWCWHLQHDKAGHTAAVMVFLGHVKTDLHCLNAFDCLLSDHTNFRLVDDEIYEDGVYGYYDKIRHEWRRFGMTAGRKHWMRGMDHYGNARLKSAASRNSSFYMAYPSIEVPEDERPAARQGFFEENLEHRIALGVPIPLDGRESRDMSFKLIELYGFNSQDIDNFSTINRDLCVYGQLRRAAHYMAECAYGLCLARDQNLSSNPGWEQALKYYGA</sequence>
<evidence type="ECO:0000313" key="2">
    <source>
        <dbReference type="EMBL" id="CAB9530943.1"/>
    </source>
</evidence>
<organism evidence="2 3">
    <name type="scientific">Seminavis robusta</name>
    <dbReference type="NCBI Taxonomy" id="568900"/>
    <lineage>
        <taxon>Eukaryota</taxon>
        <taxon>Sar</taxon>
        <taxon>Stramenopiles</taxon>
        <taxon>Ochrophyta</taxon>
        <taxon>Bacillariophyta</taxon>
        <taxon>Bacillariophyceae</taxon>
        <taxon>Bacillariophycidae</taxon>
        <taxon>Naviculales</taxon>
        <taxon>Naviculaceae</taxon>
        <taxon>Seminavis</taxon>
    </lineage>
</organism>
<feature type="region of interest" description="Disordered" evidence="1">
    <location>
        <begin position="1"/>
        <end position="25"/>
    </location>
</feature>
<dbReference type="EMBL" id="CAICTM010003120">
    <property type="protein sequence ID" value="CAB9530943.1"/>
    <property type="molecule type" value="Genomic_DNA"/>
</dbReference>
<reference evidence="2" key="1">
    <citation type="submission" date="2020-06" db="EMBL/GenBank/DDBJ databases">
        <authorList>
            <consortium name="Plant Systems Biology data submission"/>
        </authorList>
    </citation>
    <scope>NUCLEOTIDE SEQUENCE</scope>
    <source>
        <strain evidence="2">D6</strain>
    </source>
</reference>
<comment type="caution">
    <text evidence="2">The sequence shown here is derived from an EMBL/GenBank/DDBJ whole genome shotgun (WGS) entry which is preliminary data.</text>
</comment>
<proteinExistence type="predicted"/>
<keyword evidence="3" id="KW-1185">Reference proteome</keyword>